<dbReference type="KEGG" id="amt:Amet_4237"/>
<name>A6TVU9_ALKMQ</name>
<dbReference type="InterPro" id="IPR010035">
    <property type="entry name" value="Thi_S"/>
</dbReference>
<dbReference type="PANTHER" id="PTHR34472:SF1">
    <property type="entry name" value="SULFUR CARRIER PROTEIN THIS"/>
    <property type="match status" value="1"/>
</dbReference>
<dbReference type="Gene3D" id="3.10.20.30">
    <property type="match status" value="1"/>
</dbReference>
<protein>
    <submittedName>
        <fullName evidence="1">Thiamine biosynthesis protein ThiS</fullName>
    </submittedName>
</protein>
<dbReference type="Pfam" id="PF02597">
    <property type="entry name" value="ThiS"/>
    <property type="match status" value="1"/>
</dbReference>
<dbReference type="OrthoDB" id="9798559at2"/>
<dbReference type="NCBIfam" id="TIGR01683">
    <property type="entry name" value="thiS"/>
    <property type="match status" value="1"/>
</dbReference>
<accession>A6TVU9</accession>
<dbReference type="HOGENOM" id="CLU_174611_3_3_9"/>
<proteinExistence type="predicted"/>
<dbReference type="eggNOG" id="COG2104">
    <property type="taxonomic scope" value="Bacteria"/>
</dbReference>
<evidence type="ECO:0000313" key="2">
    <source>
        <dbReference type="Proteomes" id="UP000001572"/>
    </source>
</evidence>
<sequence length="64" mass="7068">MIVNGKKTSLPNGTTITKLLQELKLDSDHVVVEVNMNIIPKGQYEQLMLDERDQVEIVGFIGGG</sequence>
<evidence type="ECO:0000313" key="1">
    <source>
        <dbReference type="EMBL" id="ABR50317.1"/>
    </source>
</evidence>
<dbReference type="CDD" id="cd00565">
    <property type="entry name" value="Ubl_ThiS"/>
    <property type="match status" value="1"/>
</dbReference>
<dbReference type="SUPFAM" id="SSF54285">
    <property type="entry name" value="MoaD/ThiS"/>
    <property type="match status" value="1"/>
</dbReference>
<dbReference type="InterPro" id="IPR012675">
    <property type="entry name" value="Beta-grasp_dom_sf"/>
</dbReference>
<keyword evidence="2" id="KW-1185">Reference proteome</keyword>
<dbReference type="AlphaFoldDB" id="A6TVU9"/>
<reference evidence="2" key="1">
    <citation type="journal article" date="2016" name="Genome Announc.">
        <title>Complete genome sequence of Alkaliphilus metalliredigens strain QYMF, an alkaliphilic and metal-reducing bacterium isolated from borax-contaminated leachate ponds.</title>
        <authorList>
            <person name="Hwang C."/>
            <person name="Copeland A."/>
            <person name="Lucas S."/>
            <person name="Lapidus A."/>
            <person name="Barry K."/>
            <person name="Detter J.C."/>
            <person name="Glavina Del Rio T."/>
            <person name="Hammon N."/>
            <person name="Israni S."/>
            <person name="Dalin E."/>
            <person name="Tice H."/>
            <person name="Pitluck S."/>
            <person name="Chertkov O."/>
            <person name="Brettin T."/>
            <person name="Bruce D."/>
            <person name="Han C."/>
            <person name="Schmutz J."/>
            <person name="Larimer F."/>
            <person name="Land M.L."/>
            <person name="Hauser L."/>
            <person name="Kyrpides N."/>
            <person name="Mikhailova N."/>
            <person name="Ye Q."/>
            <person name="Zhou J."/>
            <person name="Richardson P."/>
            <person name="Fields M.W."/>
        </authorList>
    </citation>
    <scope>NUCLEOTIDE SEQUENCE [LARGE SCALE GENOMIC DNA]</scope>
    <source>
        <strain evidence="2">QYMF</strain>
    </source>
</reference>
<organism evidence="1 2">
    <name type="scientific">Alkaliphilus metalliredigens (strain QYMF)</name>
    <dbReference type="NCBI Taxonomy" id="293826"/>
    <lineage>
        <taxon>Bacteria</taxon>
        <taxon>Bacillati</taxon>
        <taxon>Bacillota</taxon>
        <taxon>Clostridia</taxon>
        <taxon>Peptostreptococcales</taxon>
        <taxon>Natronincolaceae</taxon>
        <taxon>Alkaliphilus</taxon>
    </lineage>
</organism>
<dbReference type="STRING" id="293826.Amet_4237"/>
<dbReference type="InterPro" id="IPR003749">
    <property type="entry name" value="ThiS/MoaD-like"/>
</dbReference>
<dbReference type="RefSeq" id="WP_012065265.1">
    <property type="nucleotide sequence ID" value="NC_009633.1"/>
</dbReference>
<gene>
    <name evidence="1" type="ordered locus">Amet_4237</name>
</gene>
<dbReference type="EMBL" id="CP000724">
    <property type="protein sequence ID" value="ABR50317.1"/>
    <property type="molecule type" value="Genomic_DNA"/>
</dbReference>
<dbReference type="InterPro" id="IPR016155">
    <property type="entry name" value="Mopterin_synth/thiamin_S_b"/>
</dbReference>
<dbReference type="Proteomes" id="UP000001572">
    <property type="component" value="Chromosome"/>
</dbReference>
<dbReference type="PANTHER" id="PTHR34472">
    <property type="entry name" value="SULFUR CARRIER PROTEIN THIS"/>
    <property type="match status" value="1"/>
</dbReference>